<sequence>MLCSRARILNLFSPKAGGSFSFYFTHPTNIIITKFIHFQTLIKQSGVSINWRRFGAIDSYFSIKSFCL</sequence>
<protein>
    <submittedName>
        <fullName evidence="1">Uncharacterized protein</fullName>
    </submittedName>
</protein>
<dbReference type="EMBL" id="JAUHHV010000005">
    <property type="protein sequence ID" value="KAK1425003.1"/>
    <property type="molecule type" value="Genomic_DNA"/>
</dbReference>
<dbReference type="AlphaFoldDB" id="A0AAD8KNZ7"/>
<proteinExistence type="predicted"/>
<dbReference type="Proteomes" id="UP001229421">
    <property type="component" value="Unassembled WGS sequence"/>
</dbReference>
<keyword evidence="2" id="KW-1185">Reference proteome</keyword>
<evidence type="ECO:0000313" key="1">
    <source>
        <dbReference type="EMBL" id="KAK1425003.1"/>
    </source>
</evidence>
<gene>
    <name evidence="1" type="ORF">QVD17_20345</name>
</gene>
<accession>A0AAD8KNZ7</accession>
<name>A0AAD8KNZ7_TARER</name>
<organism evidence="1 2">
    <name type="scientific">Tagetes erecta</name>
    <name type="common">African marigold</name>
    <dbReference type="NCBI Taxonomy" id="13708"/>
    <lineage>
        <taxon>Eukaryota</taxon>
        <taxon>Viridiplantae</taxon>
        <taxon>Streptophyta</taxon>
        <taxon>Embryophyta</taxon>
        <taxon>Tracheophyta</taxon>
        <taxon>Spermatophyta</taxon>
        <taxon>Magnoliopsida</taxon>
        <taxon>eudicotyledons</taxon>
        <taxon>Gunneridae</taxon>
        <taxon>Pentapetalae</taxon>
        <taxon>asterids</taxon>
        <taxon>campanulids</taxon>
        <taxon>Asterales</taxon>
        <taxon>Asteraceae</taxon>
        <taxon>Asteroideae</taxon>
        <taxon>Heliantheae alliance</taxon>
        <taxon>Tageteae</taxon>
        <taxon>Tagetes</taxon>
    </lineage>
</organism>
<comment type="caution">
    <text evidence="1">The sequence shown here is derived from an EMBL/GenBank/DDBJ whole genome shotgun (WGS) entry which is preliminary data.</text>
</comment>
<reference evidence="1" key="1">
    <citation type="journal article" date="2023" name="bioRxiv">
        <title>Improved chromosome-level genome assembly for marigold (Tagetes erecta).</title>
        <authorList>
            <person name="Jiang F."/>
            <person name="Yuan L."/>
            <person name="Wang S."/>
            <person name="Wang H."/>
            <person name="Xu D."/>
            <person name="Wang A."/>
            <person name="Fan W."/>
        </authorList>
    </citation>
    <scope>NUCLEOTIDE SEQUENCE</scope>
    <source>
        <strain evidence="1">WSJ</strain>
        <tissue evidence="1">Leaf</tissue>
    </source>
</reference>
<evidence type="ECO:0000313" key="2">
    <source>
        <dbReference type="Proteomes" id="UP001229421"/>
    </source>
</evidence>